<sequence>MTKYIENNALSTYTFNPKGLKAIIFIGVFSSLISIGFLVIGGDVSLGFKVFFNFIW</sequence>
<dbReference type="Proteomes" id="UP000260136">
    <property type="component" value="Chromosome"/>
</dbReference>
<dbReference type="EMBL" id="LS991952">
    <property type="protein sequence ID" value="SYV94983.1"/>
    <property type="molecule type" value="Genomic_DNA"/>
</dbReference>
<dbReference type="AlphaFoldDB" id="A0A3B0Q2E8"/>
<accession>A0A3B0Q2E8</accession>
<name>A0A3B0Q2E8_MYCGL</name>
<keyword evidence="1" id="KW-0472">Membrane</keyword>
<protein>
    <submittedName>
        <fullName evidence="2">Uncharacterized protein</fullName>
    </submittedName>
</protein>
<keyword evidence="1" id="KW-0812">Transmembrane</keyword>
<keyword evidence="1" id="KW-1133">Transmembrane helix</keyword>
<evidence type="ECO:0000313" key="3">
    <source>
        <dbReference type="Proteomes" id="UP000260136"/>
    </source>
</evidence>
<feature type="non-terminal residue" evidence="2">
    <location>
        <position position="56"/>
    </location>
</feature>
<organism evidence="2 3">
    <name type="scientific">Mycoplasmoides gallisepticum</name>
    <name type="common">Mycoplasma gallisepticum</name>
    <dbReference type="NCBI Taxonomy" id="2096"/>
    <lineage>
        <taxon>Bacteria</taxon>
        <taxon>Bacillati</taxon>
        <taxon>Mycoplasmatota</taxon>
        <taxon>Mycoplasmoidales</taxon>
        <taxon>Mycoplasmoidaceae</taxon>
        <taxon>Mycoplasmoides</taxon>
    </lineage>
</organism>
<reference evidence="3" key="1">
    <citation type="submission" date="2018-06" db="EMBL/GenBank/DDBJ databases">
        <authorList>
            <consortium name="Pathogen Informatics"/>
        </authorList>
    </citation>
    <scope>NUCLEOTIDE SEQUENCE [LARGE SCALE GENOMIC DNA]</scope>
    <source>
        <strain evidence="3">NCTC10115</strain>
    </source>
</reference>
<gene>
    <name evidence="2" type="ORF">NCTC10115_01171</name>
</gene>
<evidence type="ECO:0000256" key="1">
    <source>
        <dbReference type="SAM" id="Phobius"/>
    </source>
</evidence>
<evidence type="ECO:0000313" key="2">
    <source>
        <dbReference type="EMBL" id="SYV94983.1"/>
    </source>
</evidence>
<feature type="transmembrane region" description="Helical" evidence="1">
    <location>
        <begin position="20"/>
        <end position="40"/>
    </location>
</feature>
<proteinExistence type="predicted"/>